<evidence type="ECO:0000256" key="3">
    <source>
        <dbReference type="ARBA" id="ARBA00022538"/>
    </source>
</evidence>
<organism evidence="12 13">
    <name type="scientific">Arabis nemorensis</name>
    <dbReference type="NCBI Taxonomy" id="586526"/>
    <lineage>
        <taxon>Eukaryota</taxon>
        <taxon>Viridiplantae</taxon>
        <taxon>Streptophyta</taxon>
        <taxon>Embryophyta</taxon>
        <taxon>Tracheophyta</taxon>
        <taxon>Spermatophyta</taxon>
        <taxon>Magnoliopsida</taxon>
        <taxon>eudicotyledons</taxon>
        <taxon>Gunneridae</taxon>
        <taxon>Pentapetalae</taxon>
        <taxon>rosids</taxon>
        <taxon>malvids</taxon>
        <taxon>Brassicales</taxon>
        <taxon>Brassicaceae</taxon>
        <taxon>Arabideae</taxon>
        <taxon>Arabis</taxon>
    </lineage>
</organism>
<protein>
    <recommendedName>
        <fullName evidence="11">Cation/H+ exchanger transmembrane domain-containing protein</fullName>
    </recommendedName>
</protein>
<dbReference type="InterPro" id="IPR050794">
    <property type="entry name" value="CPA2_transporter"/>
</dbReference>
<evidence type="ECO:0000256" key="5">
    <source>
        <dbReference type="ARBA" id="ARBA00022958"/>
    </source>
</evidence>
<keyword evidence="13" id="KW-1185">Reference proteome</keyword>
<dbReference type="OrthoDB" id="1938353at2759"/>
<dbReference type="GO" id="GO:0015297">
    <property type="term" value="F:antiporter activity"/>
    <property type="evidence" value="ECO:0007669"/>
    <property type="project" value="InterPro"/>
</dbReference>
<evidence type="ECO:0000313" key="13">
    <source>
        <dbReference type="Proteomes" id="UP000489600"/>
    </source>
</evidence>
<name>A0A565CPC5_9BRAS</name>
<dbReference type="Pfam" id="PF00999">
    <property type="entry name" value="Na_H_Exchanger"/>
    <property type="match status" value="1"/>
</dbReference>
<dbReference type="Gene3D" id="1.20.1530.20">
    <property type="match status" value="1"/>
</dbReference>
<proteinExistence type="inferred from homology"/>
<evidence type="ECO:0000256" key="7">
    <source>
        <dbReference type="ARBA" id="ARBA00023065"/>
    </source>
</evidence>
<keyword evidence="8 10" id="KW-0472">Membrane</keyword>
<gene>
    <name evidence="12" type="ORF">ANE_LOCUS25848</name>
</gene>
<keyword evidence="3" id="KW-0633">Potassium transport</keyword>
<keyword evidence="7" id="KW-0406">Ion transport</keyword>
<evidence type="ECO:0000259" key="11">
    <source>
        <dbReference type="Pfam" id="PF00999"/>
    </source>
</evidence>
<evidence type="ECO:0000313" key="12">
    <source>
        <dbReference type="EMBL" id="VVB15404.1"/>
    </source>
</evidence>
<dbReference type="GO" id="GO:1902600">
    <property type="term" value="P:proton transmembrane transport"/>
    <property type="evidence" value="ECO:0007669"/>
    <property type="project" value="InterPro"/>
</dbReference>
<dbReference type="AlphaFoldDB" id="A0A565CPC5"/>
<dbReference type="GO" id="GO:0006813">
    <property type="term" value="P:potassium ion transport"/>
    <property type="evidence" value="ECO:0007669"/>
    <property type="project" value="UniProtKB-KW"/>
</dbReference>
<dbReference type="Proteomes" id="UP000489600">
    <property type="component" value="Unassembled WGS sequence"/>
</dbReference>
<feature type="transmembrane region" description="Helical" evidence="10">
    <location>
        <begin position="230"/>
        <end position="247"/>
    </location>
</feature>
<reference evidence="12" key="1">
    <citation type="submission" date="2019-07" db="EMBL/GenBank/DDBJ databases">
        <authorList>
            <person name="Dittberner H."/>
        </authorList>
    </citation>
    <scope>NUCLEOTIDE SEQUENCE [LARGE SCALE GENOMIC DNA]</scope>
</reference>
<evidence type="ECO:0000256" key="1">
    <source>
        <dbReference type="ARBA" id="ARBA00004141"/>
    </source>
</evidence>
<dbReference type="InterPro" id="IPR038770">
    <property type="entry name" value="Na+/solute_symporter_sf"/>
</dbReference>
<comment type="caution">
    <text evidence="12">The sequence shown here is derived from an EMBL/GenBank/DDBJ whole genome shotgun (WGS) entry which is preliminary data.</text>
</comment>
<feature type="transmembrane region" description="Helical" evidence="10">
    <location>
        <begin position="53"/>
        <end position="72"/>
    </location>
</feature>
<dbReference type="EMBL" id="CABITT030000008">
    <property type="protein sequence ID" value="VVB15404.1"/>
    <property type="molecule type" value="Genomic_DNA"/>
</dbReference>
<dbReference type="GO" id="GO:0006885">
    <property type="term" value="P:regulation of pH"/>
    <property type="evidence" value="ECO:0007669"/>
    <property type="project" value="TreeGrafter"/>
</dbReference>
<keyword evidence="4 10" id="KW-0812">Transmembrane</keyword>
<dbReference type="GO" id="GO:0016020">
    <property type="term" value="C:membrane"/>
    <property type="evidence" value="ECO:0007669"/>
    <property type="project" value="UniProtKB-SubCell"/>
</dbReference>
<keyword evidence="5" id="KW-0630">Potassium</keyword>
<dbReference type="PANTHER" id="PTHR32468">
    <property type="entry name" value="CATION/H + ANTIPORTER"/>
    <property type="match status" value="1"/>
</dbReference>
<dbReference type="GO" id="GO:0012505">
    <property type="term" value="C:endomembrane system"/>
    <property type="evidence" value="ECO:0007669"/>
    <property type="project" value="TreeGrafter"/>
</dbReference>
<accession>A0A565CPC5</accession>
<sequence length="248" mass="27343">MSHMFLRCIGISQIASHMMYSVQAGLMLGPQMFNLLEKSSEKLSLDPALDGSAVFRCVSVCGSILFAFLTSVRISRRLAFNNGPLPIVIGILTFIVPLFGGLCFWNLYKDNVDPHYMSPKKVLAERLVIIASQSSILLPTVTYFLSELKILNSELGRLVISSSMINDVLGIFVNIIGYSAGTYRNISPATAYRDIVAAIVLFLTVFFIFRPAVEWIVERTPEGKPVANKYVHIAILSALGSAAYSTFF</sequence>
<feature type="transmembrane region" description="Helical" evidence="10">
    <location>
        <begin position="84"/>
        <end position="107"/>
    </location>
</feature>
<keyword evidence="6 10" id="KW-1133">Transmembrane helix</keyword>
<comment type="subcellular location">
    <subcellularLocation>
        <location evidence="1">Membrane</location>
        <topology evidence="1">Multi-pass membrane protein</topology>
    </subcellularLocation>
</comment>
<feature type="domain" description="Cation/H+ exchanger transmembrane" evidence="11">
    <location>
        <begin position="21"/>
        <end position="246"/>
    </location>
</feature>
<evidence type="ECO:0000256" key="4">
    <source>
        <dbReference type="ARBA" id="ARBA00022692"/>
    </source>
</evidence>
<feature type="transmembrane region" description="Helical" evidence="10">
    <location>
        <begin position="158"/>
        <end position="179"/>
    </location>
</feature>
<feature type="transmembrane region" description="Helical" evidence="10">
    <location>
        <begin position="191"/>
        <end position="209"/>
    </location>
</feature>
<evidence type="ECO:0000256" key="6">
    <source>
        <dbReference type="ARBA" id="ARBA00022989"/>
    </source>
</evidence>
<comment type="similarity">
    <text evidence="9">Belongs to the monovalent cation:proton antiporter 2 (CPA2) transporter (TC 2.A.37) family. CHX (TC 2.A.37.4) subfamily.</text>
</comment>
<dbReference type="PANTHER" id="PTHR32468:SF152">
    <property type="entry name" value="CATION_H(+) ANTIPORTER 12"/>
    <property type="match status" value="1"/>
</dbReference>
<evidence type="ECO:0000256" key="10">
    <source>
        <dbReference type="SAM" id="Phobius"/>
    </source>
</evidence>
<evidence type="ECO:0000256" key="8">
    <source>
        <dbReference type="ARBA" id="ARBA00023136"/>
    </source>
</evidence>
<evidence type="ECO:0000256" key="2">
    <source>
        <dbReference type="ARBA" id="ARBA00022448"/>
    </source>
</evidence>
<evidence type="ECO:0000256" key="9">
    <source>
        <dbReference type="ARBA" id="ARBA00038341"/>
    </source>
</evidence>
<dbReference type="InterPro" id="IPR006153">
    <property type="entry name" value="Cation/H_exchanger_TM"/>
</dbReference>
<feature type="transmembrane region" description="Helical" evidence="10">
    <location>
        <begin position="127"/>
        <end position="146"/>
    </location>
</feature>
<keyword evidence="2" id="KW-0813">Transport</keyword>